<feature type="region of interest" description="Disordered" evidence="1">
    <location>
        <begin position="1"/>
        <end position="105"/>
    </location>
</feature>
<dbReference type="AlphaFoldDB" id="A0A6J4TF10"/>
<feature type="non-terminal residue" evidence="2">
    <location>
        <position position="105"/>
    </location>
</feature>
<feature type="compositionally biased region" description="Basic residues" evidence="1">
    <location>
        <begin position="63"/>
        <end position="96"/>
    </location>
</feature>
<reference evidence="2" key="1">
    <citation type="submission" date="2020-02" db="EMBL/GenBank/DDBJ databases">
        <authorList>
            <person name="Meier V. D."/>
        </authorList>
    </citation>
    <scope>NUCLEOTIDE SEQUENCE</scope>
    <source>
        <strain evidence="2">AVDCRST_MAG85</strain>
    </source>
</reference>
<name>A0A6J4TF10_9ACTN</name>
<evidence type="ECO:0000313" key="2">
    <source>
        <dbReference type="EMBL" id="CAA9521670.1"/>
    </source>
</evidence>
<organism evidence="2">
    <name type="scientific">uncultured Solirubrobacteraceae bacterium</name>
    <dbReference type="NCBI Taxonomy" id="1162706"/>
    <lineage>
        <taxon>Bacteria</taxon>
        <taxon>Bacillati</taxon>
        <taxon>Actinomycetota</taxon>
        <taxon>Thermoleophilia</taxon>
        <taxon>Solirubrobacterales</taxon>
        <taxon>Solirubrobacteraceae</taxon>
        <taxon>environmental samples</taxon>
    </lineage>
</organism>
<feature type="compositionally biased region" description="Basic residues" evidence="1">
    <location>
        <begin position="9"/>
        <end position="32"/>
    </location>
</feature>
<proteinExistence type="predicted"/>
<keyword evidence="2" id="KW-0547">Nucleotide-binding</keyword>
<dbReference type="GO" id="GO:0005524">
    <property type="term" value="F:ATP binding"/>
    <property type="evidence" value="ECO:0007669"/>
    <property type="project" value="UniProtKB-KW"/>
</dbReference>
<gene>
    <name evidence="2" type="ORF">AVDCRST_MAG85-2938</name>
</gene>
<feature type="non-terminal residue" evidence="2">
    <location>
        <position position="1"/>
    </location>
</feature>
<accession>A0A6J4TF10</accession>
<keyword evidence="2" id="KW-0067">ATP-binding</keyword>
<protein>
    <submittedName>
        <fullName evidence="2">Efflux ABC transporter, ATP-binding protein</fullName>
    </submittedName>
</protein>
<sequence>HAPQAPARPRAHARAAARDPRRAHRRRRRRAAPRAVELHPPPARDRHDHPPHHALPRGSRGALRGHRAHPRRAHHRPGHRGRAAVLLRRRVAGRRLRQGDGRRGM</sequence>
<dbReference type="EMBL" id="CADCVT010000324">
    <property type="protein sequence ID" value="CAA9521670.1"/>
    <property type="molecule type" value="Genomic_DNA"/>
</dbReference>
<evidence type="ECO:0000256" key="1">
    <source>
        <dbReference type="SAM" id="MobiDB-lite"/>
    </source>
</evidence>